<evidence type="ECO:0000256" key="8">
    <source>
        <dbReference type="ARBA" id="ARBA00048968"/>
    </source>
</evidence>
<dbReference type="GO" id="GO:0005507">
    <property type="term" value="F:copper ion binding"/>
    <property type="evidence" value="ECO:0007669"/>
    <property type="project" value="TreeGrafter"/>
</dbReference>
<comment type="catalytic activity">
    <reaction evidence="7">
        <text>adenosine + H2O + H(+) = inosine + NH4(+)</text>
        <dbReference type="Rhea" id="RHEA:24408"/>
        <dbReference type="ChEBI" id="CHEBI:15377"/>
        <dbReference type="ChEBI" id="CHEBI:15378"/>
        <dbReference type="ChEBI" id="CHEBI:16335"/>
        <dbReference type="ChEBI" id="CHEBI:17596"/>
        <dbReference type="ChEBI" id="CHEBI:28938"/>
        <dbReference type="EC" id="3.5.4.4"/>
    </reaction>
    <physiologicalReaction direction="left-to-right" evidence="7">
        <dbReference type="Rhea" id="RHEA:24409"/>
    </physiologicalReaction>
</comment>
<evidence type="ECO:0000256" key="2">
    <source>
        <dbReference type="ARBA" id="ARBA00007353"/>
    </source>
</evidence>
<dbReference type="FunCoup" id="A0A4R2PND7">
    <property type="interactions" value="407"/>
</dbReference>
<keyword evidence="4" id="KW-0479">Metal-binding</keyword>
<comment type="catalytic activity">
    <reaction evidence="8">
        <text>adenosine + phosphate = alpha-D-ribose 1-phosphate + adenine</text>
        <dbReference type="Rhea" id="RHEA:27642"/>
        <dbReference type="ChEBI" id="CHEBI:16335"/>
        <dbReference type="ChEBI" id="CHEBI:16708"/>
        <dbReference type="ChEBI" id="CHEBI:43474"/>
        <dbReference type="ChEBI" id="CHEBI:57720"/>
        <dbReference type="EC" id="2.4.2.1"/>
    </reaction>
    <physiologicalReaction direction="left-to-right" evidence="8">
        <dbReference type="Rhea" id="RHEA:27643"/>
    </physiologicalReaction>
</comment>
<evidence type="ECO:0000256" key="6">
    <source>
        <dbReference type="ARBA" id="ARBA00022833"/>
    </source>
</evidence>
<dbReference type="InterPro" id="IPR003730">
    <property type="entry name" value="Cu_polyphenol_OxRdtase"/>
</dbReference>
<dbReference type="SUPFAM" id="SSF64438">
    <property type="entry name" value="CNF1/YfiH-like putative cysteine hydrolases"/>
    <property type="match status" value="1"/>
</dbReference>
<evidence type="ECO:0000256" key="5">
    <source>
        <dbReference type="ARBA" id="ARBA00022801"/>
    </source>
</evidence>
<dbReference type="PANTHER" id="PTHR30616">
    <property type="entry name" value="UNCHARACTERIZED PROTEIN YFIH"/>
    <property type="match status" value="1"/>
</dbReference>
<evidence type="ECO:0000313" key="13">
    <source>
        <dbReference type="Proteomes" id="UP000295399"/>
    </source>
</evidence>
<reference evidence="12 13" key="1">
    <citation type="submission" date="2019-03" db="EMBL/GenBank/DDBJ databases">
        <title>Genomic Encyclopedia of Type Strains, Phase IV (KMG-IV): sequencing the most valuable type-strain genomes for metagenomic binning, comparative biology and taxonomic classification.</title>
        <authorList>
            <person name="Goeker M."/>
        </authorList>
    </citation>
    <scope>NUCLEOTIDE SEQUENCE [LARGE SCALE GENOMIC DNA]</scope>
    <source>
        <strain evidence="12 13">DSM 2132</strain>
    </source>
</reference>
<evidence type="ECO:0000256" key="7">
    <source>
        <dbReference type="ARBA" id="ARBA00047989"/>
    </source>
</evidence>
<comment type="catalytic activity">
    <reaction evidence="1">
        <text>inosine + phosphate = alpha-D-ribose 1-phosphate + hypoxanthine</text>
        <dbReference type="Rhea" id="RHEA:27646"/>
        <dbReference type="ChEBI" id="CHEBI:17368"/>
        <dbReference type="ChEBI" id="CHEBI:17596"/>
        <dbReference type="ChEBI" id="CHEBI:43474"/>
        <dbReference type="ChEBI" id="CHEBI:57720"/>
        <dbReference type="EC" id="2.4.2.1"/>
    </reaction>
    <physiologicalReaction direction="left-to-right" evidence="1">
        <dbReference type="Rhea" id="RHEA:27647"/>
    </physiologicalReaction>
</comment>
<feature type="compositionally biased region" description="Pro residues" evidence="11">
    <location>
        <begin position="1"/>
        <end position="12"/>
    </location>
</feature>
<dbReference type="EMBL" id="SLXO01000003">
    <property type="protein sequence ID" value="TCP36444.1"/>
    <property type="molecule type" value="Genomic_DNA"/>
</dbReference>
<keyword evidence="6" id="KW-0862">Zinc</keyword>
<evidence type="ECO:0000256" key="11">
    <source>
        <dbReference type="SAM" id="MobiDB-lite"/>
    </source>
</evidence>
<dbReference type="AlphaFoldDB" id="A0A4R2PND7"/>
<evidence type="ECO:0000256" key="4">
    <source>
        <dbReference type="ARBA" id="ARBA00022723"/>
    </source>
</evidence>
<keyword evidence="5" id="KW-0378">Hydrolase</keyword>
<dbReference type="InParanoid" id="A0A4R2PND7"/>
<gene>
    <name evidence="12" type="ORF">EV659_103335</name>
</gene>
<dbReference type="RefSeq" id="WP_132707977.1">
    <property type="nucleotide sequence ID" value="NZ_JACIGF010000003.1"/>
</dbReference>
<feature type="region of interest" description="Disordered" evidence="11">
    <location>
        <begin position="1"/>
        <end position="23"/>
    </location>
</feature>
<evidence type="ECO:0000313" key="12">
    <source>
        <dbReference type="EMBL" id="TCP36444.1"/>
    </source>
</evidence>
<protein>
    <recommendedName>
        <fullName evidence="10">Purine nucleoside phosphorylase</fullName>
    </recommendedName>
</protein>
<dbReference type="Proteomes" id="UP000295399">
    <property type="component" value="Unassembled WGS sequence"/>
</dbReference>
<comment type="similarity">
    <text evidence="2 10">Belongs to the purine nucleoside phosphorylase YfiH/LACC1 family.</text>
</comment>
<name>A0A4R2PND7_RHOSA</name>
<keyword evidence="3" id="KW-0808">Transferase</keyword>
<proteinExistence type="inferred from homology"/>
<dbReference type="InterPro" id="IPR038371">
    <property type="entry name" value="Cu_polyphenol_OxRdtase_sf"/>
</dbReference>
<keyword evidence="13" id="KW-1185">Reference proteome</keyword>
<evidence type="ECO:0000256" key="3">
    <source>
        <dbReference type="ARBA" id="ARBA00022679"/>
    </source>
</evidence>
<dbReference type="GO" id="GO:0017061">
    <property type="term" value="F:S-methyl-5-thioadenosine phosphorylase activity"/>
    <property type="evidence" value="ECO:0007669"/>
    <property type="project" value="UniProtKB-EC"/>
</dbReference>
<dbReference type="NCBIfam" id="TIGR00726">
    <property type="entry name" value="peptidoglycan editing factor PgeF"/>
    <property type="match status" value="1"/>
</dbReference>
<dbReference type="CDD" id="cd16833">
    <property type="entry name" value="YfiH"/>
    <property type="match status" value="1"/>
</dbReference>
<evidence type="ECO:0000256" key="9">
    <source>
        <dbReference type="ARBA" id="ARBA00049893"/>
    </source>
</evidence>
<organism evidence="12 13">
    <name type="scientific">Rhodothalassium salexigens DSM 2132</name>
    <dbReference type="NCBI Taxonomy" id="1188247"/>
    <lineage>
        <taxon>Bacteria</taxon>
        <taxon>Pseudomonadati</taxon>
        <taxon>Pseudomonadota</taxon>
        <taxon>Alphaproteobacteria</taxon>
        <taxon>Rhodothalassiales</taxon>
        <taxon>Rhodothalassiaceae</taxon>
        <taxon>Rhodothalassium</taxon>
    </lineage>
</organism>
<evidence type="ECO:0000256" key="1">
    <source>
        <dbReference type="ARBA" id="ARBA00000553"/>
    </source>
</evidence>
<dbReference type="PANTHER" id="PTHR30616:SF2">
    <property type="entry name" value="PURINE NUCLEOSIDE PHOSPHORYLASE LACC1"/>
    <property type="match status" value="1"/>
</dbReference>
<comment type="catalytic activity">
    <reaction evidence="9">
        <text>S-methyl-5'-thioadenosine + phosphate = 5-(methylsulfanyl)-alpha-D-ribose 1-phosphate + adenine</text>
        <dbReference type="Rhea" id="RHEA:11852"/>
        <dbReference type="ChEBI" id="CHEBI:16708"/>
        <dbReference type="ChEBI" id="CHEBI:17509"/>
        <dbReference type="ChEBI" id="CHEBI:43474"/>
        <dbReference type="ChEBI" id="CHEBI:58533"/>
        <dbReference type="EC" id="2.4.2.28"/>
    </reaction>
    <physiologicalReaction direction="left-to-right" evidence="9">
        <dbReference type="Rhea" id="RHEA:11853"/>
    </physiologicalReaction>
</comment>
<dbReference type="Gene3D" id="3.60.140.10">
    <property type="entry name" value="CNF1/YfiH-like putative cysteine hydrolases"/>
    <property type="match status" value="1"/>
</dbReference>
<dbReference type="Pfam" id="PF02578">
    <property type="entry name" value="Cu-oxidase_4"/>
    <property type="match status" value="1"/>
</dbReference>
<dbReference type="GO" id="GO:0016787">
    <property type="term" value="F:hydrolase activity"/>
    <property type="evidence" value="ECO:0007669"/>
    <property type="project" value="UniProtKB-KW"/>
</dbReference>
<accession>A0A4R2PND7</accession>
<comment type="caution">
    <text evidence="12">The sequence shown here is derived from an EMBL/GenBank/DDBJ whole genome shotgun (WGS) entry which is preliminary data.</text>
</comment>
<dbReference type="InterPro" id="IPR011324">
    <property type="entry name" value="Cytotoxic_necrot_fac-like_cat"/>
</dbReference>
<evidence type="ECO:0000256" key="10">
    <source>
        <dbReference type="RuleBase" id="RU361274"/>
    </source>
</evidence>
<sequence>MTEPCGPAPTQSPDPVTAPALDRPGLAHGFFTRQGGVSTGLYAGLNCGPGSADKPLAVAENRRRAAAALGLDTAATLYQVHGADVFVLDRPDQADARPKADAIVTRLSRVAIGVLTADCAPVLLADPDAGVIGAAHAGWRGAVADVTGAALAAMVELGAERARVVAAIGPCIAQAAYEVGDEVRDAVVAAGGASGLFAPGAQAGKWQFDLAGLVAARLKAAGVGRVVRLDLDTYGAPERFFSYRRATHRGETDYGRQISLIARAR</sequence>
<dbReference type="OrthoDB" id="4279at2"/>